<evidence type="ECO:0000256" key="1">
    <source>
        <dbReference type="SAM" id="MobiDB-lite"/>
    </source>
</evidence>
<dbReference type="Proteomes" id="UP000250043">
    <property type="component" value="Unassembled WGS sequence"/>
</dbReference>
<evidence type="ECO:0000313" key="3">
    <source>
        <dbReference type="Proteomes" id="UP000250043"/>
    </source>
</evidence>
<keyword evidence="3" id="KW-1185">Reference proteome</keyword>
<reference evidence="2 3" key="1">
    <citation type="submission" date="2016-07" db="EMBL/GenBank/DDBJ databases">
        <title>Draft genome of the white-rot fungus Obba rivulosa 3A-2.</title>
        <authorList>
            <consortium name="DOE Joint Genome Institute"/>
            <person name="Miettinen O."/>
            <person name="Riley R."/>
            <person name="Acob R."/>
            <person name="Barry K."/>
            <person name="Cullen D."/>
            <person name="De Vries R."/>
            <person name="Hainaut M."/>
            <person name="Hatakka A."/>
            <person name="Henrissat B."/>
            <person name="Hilden K."/>
            <person name="Kuo R."/>
            <person name="Labutti K."/>
            <person name="Lipzen A."/>
            <person name="Makela M.R."/>
            <person name="Sandor L."/>
            <person name="Spatafora J.W."/>
            <person name="Grigoriev I.V."/>
            <person name="Hibbett D.S."/>
        </authorList>
    </citation>
    <scope>NUCLEOTIDE SEQUENCE [LARGE SCALE GENOMIC DNA]</scope>
    <source>
        <strain evidence="2 3">3A-2</strain>
    </source>
</reference>
<feature type="region of interest" description="Disordered" evidence="1">
    <location>
        <begin position="27"/>
        <end position="53"/>
    </location>
</feature>
<dbReference type="EMBL" id="KV722516">
    <property type="protein sequence ID" value="OCH86685.1"/>
    <property type="molecule type" value="Genomic_DNA"/>
</dbReference>
<name>A0A8E2AWG9_9APHY</name>
<gene>
    <name evidence="2" type="ORF">OBBRIDRAFT_211047</name>
</gene>
<proteinExistence type="predicted"/>
<organism evidence="2 3">
    <name type="scientific">Obba rivulosa</name>
    <dbReference type="NCBI Taxonomy" id="1052685"/>
    <lineage>
        <taxon>Eukaryota</taxon>
        <taxon>Fungi</taxon>
        <taxon>Dikarya</taxon>
        <taxon>Basidiomycota</taxon>
        <taxon>Agaricomycotina</taxon>
        <taxon>Agaricomycetes</taxon>
        <taxon>Polyporales</taxon>
        <taxon>Gelatoporiaceae</taxon>
        <taxon>Obba</taxon>
    </lineage>
</organism>
<sequence>MDNSLIPSAFVLVGGDGGGMVQTDIDSPQSWLAPPPAYDETAPRTSKYSRTRPVAPTREVSMVISHASQSHDPPNSVRNLNIMPHARSSGFVRKFMAKTSRSAFALQERSQSNIVKGSTSPIPSPARSLLSNEIRPTAPPLRPQPDSATIAETILMAPHNPIAVDDELISSSGITTPTFIYDGAQRDGSMPATPLLPARTDSIMTVFQETKRLPNIPNLEYGQYGGHELSDNRNQSLVAFPRADNVKRQRLVVGPRPQKFS</sequence>
<dbReference type="AlphaFoldDB" id="A0A8E2AWG9"/>
<evidence type="ECO:0000313" key="2">
    <source>
        <dbReference type="EMBL" id="OCH86685.1"/>
    </source>
</evidence>
<accession>A0A8E2AWG9</accession>
<protein>
    <submittedName>
        <fullName evidence="2">Uncharacterized protein</fullName>
    </submittedName>
</protein>